<dbReference type="RefSeq" id="WP_069378496.1">
    <property type="nucleotide sequence ID" value="NZ_CP017141.1"/>
</dbReference>
<keyword evidence="1" id="KW-0812">Transmembrane</keyword>
<sequence length="240" mass="27836">MFFIYQIRTLKYQVSSCPDLTCPLCRSNGGVELAIFQKYAWFLMPMWPENKYGIAQCINCQQKIPTTNWTDELEQRYYQRKKEIKTPLSLWKGLLINPLLLAAFLAIVAGTVYLLAQRTNQKQTENKALLSEYIAAPQPGDLYRVAIYENGPSPTYNYTYFRYINISTDTLFVEKLKKGVTTYGDWDQLNTKEANAFDGEKIPLSYSFFKKTQDFMIIGEETIHIFFKGIDRADQVLSKN</sequence>
<dbReference type="OrthoDB" id="668966at2"/>
<proteinExistence type="predicted"/>
<evidence type="ECO:0000256" key="1">
    <source>
        <dbReference type="SAM" id="Phobius"/>
    </source>
</evidence>
<keyword evidence="3" id="KW-1185">Reference proteome</keyword>
<evidence type="ECO:0000313" key="3">
    <source>
        <dbReference type="Proteomes" id="UP000094313"/>
    </source>
</evidence>
<keyword evidence="1" id="KW-1133">Transmembrane helix</keyword>
<keyword evidence="1" id="KW-0472">Membrane</keyword>
<dbReference type="Proteomes" id="UP000094313">
    <property type="component" value="Chromosome"/>
</dbReference>
<gene>
    <name evidence="2" type="ORF">BFS30_06270</name>
</gene>
<feature type="transmembrane region" description="Helical" evidence="1">
    <location>
        <begin position="90"/>
        <end position="116"/>
    </location>
</feature>
<protein>
    <recommendedName>
        <fullName evidence="4">Zinc-ribbon 15 domain-containing protein</fullName>
    </recommendedName>
</protein>
<dbReference type="KEGG" id="psty:BFS30_06270"/>
<evidence type="ECO:0008006" key="4">
    <source>
        <dbReference type="Google" id="ProtNLM"/>
    </source>
</evidence>
<dbReference type="AlphaFoldDB" id="A0A1D7QDM5"/>
<reference evidence="2 3" key="1">
    <citation type="submission" date="2016-08" db="EMBL/GenBank/DDBJ databases">
        <authorList>
            <person name="Seilhamer J.J."/>
        </authorList>
    </citation>
    <scope>NUCLEOTIDE SEQUENCE [LARGE SCALE GENOMIC DNA]</scope>
    <source>
        <strain evidence="2 3">DX4</strain>
    </source>
</reference>
<name>A0A1D7QDM5_9SPHI</name>
<dbReference type="EMBL" id="CP017141">
    <property type="protein sequence ID" value="AOM76803.1"/>
    <property type="molecule type" value="Genomic_DNA"/>
</dbReference>
<evidence type="ECO:0000313" key="2">
    <source>
        <dbReference type="EMBL" id="AOM76803.1"/>
    </source>
</evidence>
<accession>A0A1D7QDM5</accession>
<organism evidence="2 3">
    <name type="scientific">Pedobacter steynii</name>
    <dbReference type="NCBI Taxonomy" id="430522"/>
    <lineage>
        <taxon>Bacteria</taxon>
        <taxon>Pseudomonadati</taxon>
        <taxon>Bacteroidota</taxon>
        <taxon>Sphingobacteriia</taxon>
        <taxon>Sphingobacteriales</taxon>
        <taxon>Sphingobacteriaceae</taxon>
        <taxon>Pedobacter</taxon>
    </lineage>
</organism>